<sequence length="143" mass="16817">MASYNGTNQDAILFYSLSNQTYSPVLECLQQVQPTSMMSSVQFTTMKPKRGHTSSYKHAERSESLEWPPTHAKRLHHTKKQISEDTKNAWKWHLVQTNGKVMHDCNPGFVLSDFEHICTYLEDEEHHHGEFYIIRELRFMNRC</sequence>
<evidence type="ECO:0000313" key="2">
    <source>
        <dbReference type="Proteomes" id="UP000765509"/>
    </source>
</evidence>
<keyword evidence="2" id="KW-1185">Reference proteome</keyword>
<reference evidence="1" key="1">
    <citation type="submission" date="2021-03" db="EMBL/GenBank/DDBJ databases">
        <title>Draft genome sequence of rust myrtle Austropuccinia psidii MF-1, a brazilian biotype.</title>
        <authorList>
            <person name="Quecine M.C."/>
            <person name="Pachon D.M.R."/>
            <person name="Bonatelli M.L."/>
            <person name="Correr F.H."/>
            <person name="Franceschini L.M."/>
            <person name="Leite T.F."/>
            <person name="Margarido G.R.A."/>
            <person name="Almeida C.A."/>
            <person name="Ferrarezi J.A."/>
            <person name="Labate C.A."/>
        </authorList>
    </citation>
    <scope>NUCLEOTIDE SEQUENCE</scope>
    <source>
        <strain evidence="1">MF-1</strain>
    </source>
</reference>
<dbReference type="Proteomes" id="UP000765509">
    <property type="component" value="Unassembled WGS sequence"/>
</dbReference>
<evidence type="ECO:0000313" key="1">
    <source>
        <dbReference type="EMBL" id="MBW0548029.1"/>
    </source>
</evidence>
<proteinExistence type="predicted"/>
<dbReference type="EMBL" id="AVOT02053147">
    <property type="protein sequence ID" value="MBW0548029.1"/>
    <property type="molecule type" value="Genomic_DNA"/>
</dbReference>
<dbReference type="AlphaFoldDB" id="A0A9Q3P274"/>
<comment type="caution">
    <text evidence="1">The sequence shown here is derived from an EMBL/GenBank/DDBJ whole genome shotgun (WGS) entry which is preliminary data.</text>
</comment>
<name>A0A9Q3P274_9BASI</name>
<accession>A0A9Q3P274</accession>
<organism evidence="1 2">
    <name type="scientific">Austropuccinia psidii MF-1</name>
    <dbReference type="NCBI Taxonomy" id="1389203"/>
    <lineage>
        <taxon>Eukaryota</taxon>
        <taxon>Fungi</taxon>
        <taxon>Dikarya</taxon>
        <taxon>Basidiomycota</taxon>
        <taxon>Pucciniomycotina</taxon>
        <taxon>Pucciniomycetes</taxon>
        <taxon>Pucciniales</taxon>
        <taxon>Sphaerophragmiaceae</taxon>
        <taxon>Austropuccinia</taxon>
    </lineage>
</organism>
<gene>
    <name evidence="1" type="ORF">O181_087744</name>
</gene>
<protein>
    <submittedName>
        <fullName evidence="1">Uncharacterized protein</fullName>
    </submittedName>
</protein>